<dbReference type="FunFam" id="1.20.5.170:FF:000020">
    <property type="entry name" value="BZIP transcription factor"/>
    <property type="match status" value="1"/>
</dbReference>
<keyword evidence="2" id="KW-0805">Transcription regulation</keyword>
<dbReference type="SMART" id="SM00338">
    <property type="entry name" value="BRLZ"/>
    <property type="match status" value="1"/>
</dbReference>
<dbReference type="PANTHER" id="PTHR46324">
    <property type="entry name" value="BASIC LEUCINE ZIPPER 43-RELATED"/>
    <property type="match status" value="1"/>
</dbReference>
<feature type="region of interest" description="Disordered" evidence="7">
    <location>
        <begin position="46"/>
        <end position="87"/>
    </location>
</feature>
<dbReference type="PROSITE" id="PS50217">
    <property type="entry name" value="BZIP"/>
    <property type="match status" value="1"/>
</dbReference>
<keyword evidence="3" id="KW-0238">DNA-binding</keyword>
<dbReference type="InterPro" id="IPR045314">
    <property type="entry name" value="bZIP_plant_GBF1"/>
</dbReference>
<dbReference type="STRING" id="1088818.A0A2I0ABS5"/>
<keyword evidence="10" id="KW-1185">Reference proteome</keyword>
<keyword evidence="4" id="KW-0804">Transcription</keyword>
<gene>
    <name evidence="9" type="primary">OBF1</name>
    <name evidence="9" type="ORF">AXF42_Ash001979</name>
</gene>
<dbReference type="PROSITE" id="PS00036">
    <property type="entry name" value="BZIP_BASIC"/>
    <property type="match status" value="1"/>
</dbReference>
<keyword evidence="9" id="KW-0808">Transferase</keyword>
<comment type="subcellular location">
    <subcellularLocation>
        <location evidence="1">Nucleus</location>
    </subcellularLocation>
</comment>
<dbReference type="InterPro" id="IPR046347">
    <property type="entry name" value="bZIP_sf"/>
</dbReference>
<evidence type="ECO:0000256" key="1">
    <source>
        <dbReference type="ARBA" id="ARBA00004123"/>
    </source>
</evidence>
<dbReference type="EC" id="2.7.11.24" evidence="9"/>
<dbReference type="AlphaFoldDB" id="A0A2I0ABS5"/>
<keyword evidence="6" id="KW-0175">Coiled coil</keyword>
<feature type="coiled-coil region" evidence="6">
    <location>
        <begin position="87"/>
        <end position="142"/>
    </location>
</feature>
<dbReference type="EMBL" id="KZ452001">
    <property type="protein sequence ID" value="PKA52998.1"/>
    <property type="molecule type" value="Genomic_DNA"/>
</dbReference>
<accession>A0A2I0ABS5</accession>
<evidence type="ECO:0000256" key="3">
    <source>
        <dbReference type="ARBA" id="ARBA00023125"/>
    </source>
</evidence>
<reference evidence="9 10" key="1">
    <citation type="journal article" date="2017" name="Nature">
        <title>The Apostasia genome and the evolution of orchids.</title>
        <authorList>
            <person name="Zhang G.Q."/>
            <person name="Liu K.W."/>
            <person name="Li Z."/>
            <person name="Lohaus R."/>
            <person name="Hsiao Y.Y."/>
            <person name="Niu S.C."/>
            <person name="Wang J.Y."/>
            <person name="Lin Y.C."/>
            <person name="Xu Q."/>
            <person name="Chen L.J."/>
            <person name="Yoshida K."/>
            <person name="Fujiwara S."/>
            <person name="Wang Z.W."/>
            <person name="Zhang Y.Q."/>
            <person name="Mitsuda N."/>
            <person name="Wang M."/>
            <person name="Liu G.H."/>
            <person name="Pecoraro L."/>
            <person name="Huang H.X."/>
            <person name="Xiao X.J."/>
            <person name="Lin M."/>
            <person name="Wu X.Y."/>
            <person name="Wu W.L."/>
            <person name="Chen Y.Y."/>
            <person name="Chang S.B."/>
            <person name="Sakamoto S."/>
            <person name="Ohme-Takagi M."/>
            <person name="Yagi M."/>
            <person name="Zeng S.J."/>
            <person name="Shen C.Y."/>
            <person name="Yeh C.M."/>
            <person name="Luo Y.B."/>
            <person name="Tsai W.C."/>
            <person name="Van de Peer Y."/>
            <person name="Liu Z.J."/>
        </authorList>
    </citation>
    <scope>NUCLEOTIDE SEQUENCE [LARGE SCALE GENOMIC DNA]</scope>
    <source>
        <strain evidence="10">cv. Shenzhen</strain>
        <tissue evidence="9">Stem</tissue>
    </source>
</reference>
<evidence type="ECO:0000256" key="5">
    <source>
        <dbReference type="ARBA" id="ARBA00023242"/>
    </source>
</evidence>
<dbReference type="Pfam" id="PF00170">
    <property type="entry name" value="bZIP_1"/>
    <property type="match status" value="1"/>
</dbReference>
<evidence type="ECO:0000256" key="6">
    <source>
        <dbReference type="SAM" id="Coils"/>
    </source>
</evidence>
<dbReference type="GO" id="GO:0005634">
    <property type="term" value="C:nucleus"/>
    <property type="evidence" value="ECO:0007669"/>
    <property type="project" value="UniProtKB-SubCell"/>
</dbReference>
<evidence type="ECO:0000256" key="4">
    <source>
        <dbReference type="ARBA" id="ARBA00023163"/>
    </source>
</evidence>
<dbReference type="GO" id="GO:0003677">
    <property type="term" value="F:DNA binding"/>
    <property type="evidence" value="ECO:0007669"/>
    <property type="project" value="UniProtKB-KW"/>
</dbReference>
<evidence type="ECO:0000256" key="2">
    <source>
        <dbReference type="ARBA" id="ARBA00023015"/>
    </source>
</evidence>
<sequence>MHLGQVAGIQLHFAASQAAVPAACHYGGFFPGPYSLPLPNPYFPSYSASEDAGEDPGQTAAEERRRRRMISNRESARRSRMRKQRHLDELASQVARLRAANRRLLDELNKVMRDREDMVLENARLRGEEDDLQNRLTALHADQEDDSRRPPCVVAAAHLRNRGRMSGDLE</sequence>
<feature type="domain" description="BZIP" evidence="8">
    <location>
        <begin position="62"/>
        <end position="125"/>
    </location>
</feature>
<protein>
    <submittedName>
        <fullName evidence="9">Ocs element-binding factor 1</fullName>
        <ecNumber evidence="9">2.7.11.24</ecNumber>
    </submittedName>
</protein>
<organism evidence="9 10">
    <name type="scientific">Apostasia shenzhenica</name>
    <dbReference type="NCBI Taxonomy" id="1088818"/>
    <lineage>
        <taxon>Eukaryota</taxon>
        <taxon>Viridiplantae</taxon>
        <taxon>Streptophyta</taxon>
        <taxon>Embryophyta</taxon>
        <taxon>Tracheophyta</taxon>
        <taxon>Spermatophyta</taxon>
        <taxon>Magnoliopsida</taxon>
        <taxon>Liliopsida</taxon>
        <taxon>Asparagales</taxon>
        <taxon>Orchidaceae</taxon>
        <taxon>Apostasioideae</taxon>
        <taxon>Apostasia</taxon>
    </lineage>
</organism>
<dbReference type="CDD" id="cd14702">
    <property type="entry name" value="bZIP_plant_GBF1"/>
    <property type="match status" value="1"/>
</dbReference>
<evidence type="ECO:0000256" key="7">
    <source>
        <dbReference type="SAM" id="MobiDB-lite"/>
    </source>
</evidence>
<dbReference type="PANTHER" id="PTHR46324:SF26">
    <property type="entry name" value="OS02G0728001 PROTEIN"/>
    <property type="match status" value="1"/>
</dbReference>
<dbReference type="InterPro" id="IPR004827">
    <property type="entry name" value="bZIP"/>
</dbReference>
<evidence type="ECO:0000313" key="10">
    <source>
        <dbReference type="Proteomes" id="UP000236161"/>
    </source>
</evidence>
<evidence type="ECO:0000313" key="9">
    <source>
        <dbReference type="EMBL" id="PKA52998.1"/>
    </source>
</evidence>
<dbReference type="GO" id="GO:0004707">
    <property type="term" value="F:MAP kinase activity"/>
    <property type="evidence" value="ECO:0007669"/>
    <property type="project" value="UniProtKB-EC"/>
</dbReference>
<name>A0A2I0ABS5_9ASPA</name>
<proteinExistence type="predicted"/>
<keyword evidence="5" id="KW-0539">Nucleus</keyword>
<dbReference type="Gene3D" id="1.20.5.170">
    <property type="match status" value="1"/>
</dbReference>
<dbReference type="Proteomes" id="UP000236161">
    <property type="component" value="Unassembled WGS sequence"/>
</dbReference>
<dbReference type="SUPFAM" id="SSF57959">
    <property type="entry name" value="Leucine zipper domain"/>
    <property type="match status" value="1"/>
</dbReference>
<dbReference type="OrthoDB" id="551672at2759"/>
<evidence type="ECO:0000259" key="8">
    <source>
        <dbReference type="PROSITE" id="PS50217"/>
    </source>
</evidence>
<dbReference type="InterPro" id="IPR044521">
    <property type="entry name" value="AtbZIP8/43"/>
</dbReference>
<dbReference type="GO" id="GO:0003700">
    <property type="term" value="F:DNA-binding transcription factor activity"/>
    <property type="evidence" value="ECO:0007669"/>
    <property type="project" value="InterPro"/>
</dbReference>